<feature type="compositionally biased region" description="Basic and acidic residues" evidence="1">
    <location>
        <begin position="220"/>
        <end position="230"/>
    </location>
</feature>
<evidence type="ECO:0000313" key="3">
    <source>
        <dbReference type="Proteomes" id="UP000231019"/>
    </source>
</evidence>
<sequence>MTEQAFPPFDLKPEEAFSFSLMQLLAGKKPSLSLSPEALKKAENLAQAFRQGNKVKAFQFSAELFEKILAPELLKSAYLLVEKTNPQHPSPEYQIVMDSLRDACLESSLPLVSLPLERALQFLLLSLTRSDKNSIFYNRIDPQTGKQRPTTFPLTEKLIESFLSAFPEASAQARKVLIRYKGQVLGNPAALIASDYKLRLEKYQREREKWEAQRPVSQTRELKAAPKKEAQPQLISEELMKVLNGTREPAEREALVNSLKPDNFAQLLSTASLPGKDFNSRFEKIISQGLSPAKASLLSARMALRMKNLMAEMGNWKEDYWQEFQSNMQTLGIWEGQEWLEKWRSDKQGKQHLEKSGKAYLIEDQGDPLKDALAKMDTMQSKQKGQKMLSAWQMQPLRSASEYKASPEEKKLLSILSRADRLDEFLELAISDQHFEEMPVAMQGHLYQVFSLLSGTDLDWIKMEFLAPWEADEASIARKLIVNIERAFQRLLPLFKRDFRMTFPLALKMIREQEELIRQQQRRNTREFQNTPAAVYQRYQEG</sequence>
<evidence type="ECO:0000313" key="2">
    <source>
        <dbReference type="EMBL" id="PIW15505.1"/>
    </source>
</evidence>
<dbReference type="EMBL" id="PFFQ01000052">
    <property type="protein sequence ID" value="PIW15505.1"/>
    <property type="molecule type" value="Genomic_DNA"/>
</dbReference>
<proteinExistence type="predicted"/>
<organism evidence="2 3">
    <name type="scientific">bacterium (Candidatus Blackallbacteria) CG17_big_fil_post_rev_8_21_14_2_50_48_46</name>
    <dbReference type="NCBI Taxonomy" id="2014261"/>
    <lineage>
        <taxon>Bacteria</taxon>
        <taxon>Candidatus Blackallbacteria</taxon>
    </lineage>
</organism>
<name>A0A2M7G1B0_9BACT</name>
<gene>
    <name evidence="2" type="ORF">COW36_17025</name>
</gene>
<evidence type="ECO:0000256" key="1">
    <source>
        <dbReference type="SAM" id="MobiDB-lite"/>
    </source>
</evidence>
<protein>
    <submittedName>
        <fullName evidence="2">Uncharacterized protein</fullName>
    </submittedName>
</protein>
<feature type="region of interest" description="Disordered" evidence="1">
    <location>
        <begin position="210"/>
        <end position="230"/>
    </location>
</feature>
<dbReference type="Proteomes" id="UP000231019">
    <property type="component" value="Unassembled WGS sequence"/>
</dbReference>
<comment type="caution">
    <text evidence="2">The sequence shown here is derived from an EMBL/GenBank/DDBJ whole genome shotgun (WGS) entry which is preliminary data.</text>
</comment>
<accession>A0A2M7G1B0</accession>
<reference evidence="2 3" key="1">
    <citation type="submission" date="2017-09" db="EMBL/GenBank/DDBJ databases">
        <title>Depth-based differentiation of microbial function through sediment-hosted aquifers and enrichment of novel symbionts in the deep terrestrial subsurface.</title>
        <authorList>
            <person name="Probst A.J."/>
            <person name="Ladd B."/>
            <person name="Jarett J.K."/>
            <person name="Geller-Mcgrath D.E."/>
            <person name="Sieber C.M."/>
            <person name="Emerson J.B."/>
            <person name="Anantharaman K."/>
            <person name="Thomas B.C."/>
            <person name="Malmstrom R."/>
            <person name="Stieglmeier M."/>
            <person name="Klingl A."/>
            <person name="Woyke T."/>
            <person name="Ryan C.M."/>
            <person name="Banfield J.F."/>
        </authorList>
    </citation>
    <scope>NUCLEOTIDE SEQUENCE [LARGE SCALE GENOMIC DNA]</scope>
    <source>
        <strain evidence="2">CG17_big_fil_post_rev_8_21_14_2_50_48_46</strain>
    </source>
</reference>
<dbReference type="AlphaFoldDB" id="A0A2M7G1B0"/>